<proteinExistence type="predicted"/>
<protein>
    <submittedName>
        <fullName evidence="1">Ankyrin-repeat protein</fullName>
    </submittedName>
</protein>
<comment type="caution">
    <text evidence="1">The sequence shown here is derived from an EMBL/GenBank/DDBJ whole genome shotgun (WGS) entry which is preliminary data.</text>
</comment>
<reference evidence="1" key="1">
    <citation type="submission" date="2022-06" db="EMBL/GenBank/DDBJ databases">
        <title>The First Complete Genome of the Simian Malaria Parasite Plasmodium brasilianum.</title>
        <authorList>
            <person name="Bajic M."/>
            <person name="Ravishankar S."/>
        </authorList>
    </citation>
    <scope>NUCLEOTIDE SEQUENCE</scope>
    <source>
        <strain evidence="1">Bolivian I</strain>
    </source>
</reference>
<evidence type="ECO:0000313" key="2">
    <source>
        <dbReference type="Proteomes" id="UP001056978"/>
    </source>
</evidence>
<sequence>MTSDHKKREKEKEILHNKEIPEIEERVKMLVAARKDIYEDVIALSKLQIPLGDYVQPPHNRTAFWYSCRNGNLKIARIILKKGSNINHKDVNGISPLHICSKYGHTHIAKFLIENNADINIKDNVRMKKLYSKNWRFNRSMGNISAHIVKLLIESGVDVKMKDQVILNLVARNEIIVKDSKGALNID</sequence>
<dbReference type="Proteomes" id="UP001056978">
    <property type="component" value="Chromosome 8"/>
</dbReference>
<gene>
    <name evidence="1" type="ORF">MKS88_002309</name>
</gene>
<organism evidence="1 2">
    <name type="scientific">Plasmodium brasilianum</name>
    <dbReference type="NCBI Taxonomy" id="5824"/>
    <lineage>
        <taxon>Eukaryota</taxon>
        <taxon>Sar</taxon>
        <taxon>Alveolata</taxon>
        <taxon>Apicomplexa</taxon>
        <taxon>Aconoidasida</taxon>
        <taxon>Haemosporida</taxon>
        <taxon>Plasmodiidae</taxon>
        <taxon>Plasmodium</taxon>
        <taxon>Plasmodium (Plasmodium)</taxon>
    </lineage>
</organism>
<name>A0ACB9YB98_PLABR</name>
<evidence type="ECO:0000313" key="1">
    <source>
        <dbReference type="EMBL" id="KAI4838801.1"/>
    </source>
</evidence>
<dbReference type="EMBL" id="CM043776">
    <property type="protein sequence ID" value="KAI4838801.1"/>
    <property type="molecule type" value="Genomic_DNA"/>
</dbReference>
<keyword evidence="2" id="KW-1185">Reference proteome</keyword>
<accession>A0ACB9YB98</accession>